<keyword evidence="5" id="KW-0963">Cytoplasm</keyword>
<organism evidence="15 16">
    <name type="scientific">Emticicia oligotrophica (strain DSM 17448 / CIP 109782 / MTCC 6937 / GPTSA100-15)</name>
    <dbReference type="NCBI Taxonomy" id="929562"/>
    <lineage>
        <taxon>Bacteria</taxon>
        <taxon>Pseudomonadati</taxon>
        <taxon>Bacteroidota</taxon>
        <taxon>Cytophagia</taxon>
        <taxon>Cytophagales</taxon>
        <taxon>Leadbetterellaceae</taxon>
        <taxon>Emticicia</taxon>
    </lineage>
</organism>
<comment type="function">
    <text evidence="12">In the presence of manganese, represses expression of mntH and mntS. Up-regulates expression of mntP.</text>
</comment>
<feature type="domain" description="HTH dtxR-type" evidence="14">
    <location>
        <begin position="27"/>
        <end position="87"/>
    </location>
</feature>
<evidence type="ECO:0000313" key="15">
    <source>
        <dbReference type="EMBL" id="AFK02786.1"/>
    </source>
</evidence>
<evidence type="ECO:0000256" key="6">
    <source>
        <dbReference type="ARBA" id="ARBA00022491"/>
    </source>
</evidence>
<keyword evidence="9" id="KW-0010">Activator</keyword>
<evidence type="ECO:0000256" key="2">
    <source>
        <dbReference type="ARBA" id="ARBA00007871"/>
    </source>
</evidence>
<comment type="similarity">
    <text evidence="2">Belongs to the DtxR/MntR family.</text>
</comment>
<dbReference type="SUPFAM" id="SSF46785">
    <property type="entry name" value="Winged helix' DNA-binding domain"/>
    <property type="match status" value="1"/>
</dbReference>
<reference evidence="15 16" key="1">
    <citation type="submission" date="2011-07" db="EMBL/GenBank/DDBJ databases">
        <title>The complete genome of chromosome of Emticicia oligotrophica DSM 17448.</title>
        <authorList>
            <consortium name="US DOE Joint Genome Institute (JGI-PGF)"/>
            <person name="Lucas S."/>
            <person name="Han J."/>
            <person name="Lapidus A."/>
            <person name="Bruce D."/>
            <person name="Goodwin L."/>
            <person name="Pitluck S."/>
            <person name="Peters L."/>
            <person name="Kyrpides N."/>
            <person name="Mavromatis K."/>
            <person name="Ivanova N."/>
            <person name="Ovchinnikova G."/>
            <person name="Teshima H."/>
            <person name="Detter J.C."/>
            <person name="Tapia R."/>
            <person name="Han C."/>
            <person name="Land M."/>
            <person name="Hauser L."/>
            <person name="Markowitz V."/>
            <person name="Cheng J.-F."/>
            <person name="Hugenholtz P."/>
            <person name="Woyke T."/>
            <person name="Wu D."/>
            <person name="Tindall B."/>
            <person name="Pomrenke H."/>
            <person name="Brambilla E."/>
            <person name="Klenk H.-P."/>
            <person name="Eisen J.A."/>
        </authorList>
    </citation>
    <scope>NUCLEOTIDE SEQUENCE [LARGE SCALE GENOMIC DNA]</scope>
    <source>
        <strain evidence="15 16">DSM 17448</strain>
    </source>
</reference>
<dbReference type="PANTHER" id="PTHR33238:SF11">
    <property type="entry name" value="TRANSCRIPTIONAL REGULATOR MNTR"/>
    <property type="match status" value="1"/>
</dbReference>
<dbReference type="PROSITE" id="PS50944">
    <property type="entry name" value="HTH_DTXR"/>
    <property type="match status" value="1"/>
</dbReference>
<evidence type="ECO:0000256" key="13">
    <source>
        <dbReference type="ARBA" id="ARBA00032593"/>
    </source>
</evidence>
<dbReference type="PANTHER" id="PTHR33238">
    <property type="entry name" value="IRON (METAL) DEPENDENT REPRESSOR, DTXR FAMILY"/>
    <property type="match status" value="1"/>
</dbReference>
<evidence type="ECO:0000256" key="7">
    <source>
        <dbReference type="ARBA" id="ARBA00023015"/>
    </source>
</evidence>
<keyword evidence="16" id="KW-1185">Reference proteome</keyword>
<dbReference type="Proteomes" id="UP000002875">
    <property type="component" value="Chromosome"/>
</dbReference>
<keyword evidence="7" id="KW-0805">Transcription regulation</keyword>
<keyword evidence="6" id="KW-0678">Repressor</keyword>
<dbReference type="InterPro" id="IPR036390">
    <property type="entry name" value="WH_DNA-bd_sf"/>
</dbReference>
<dbReference type="InterPro" id="IPR001367">
    <property type="entry name" value="Fe_dep_repressor"/>
</dbReference>
<dbReference type="Gene3D" id="2.30.30.90">
    <property type="match status" value="1"/>
</dbReference>
<keyword evidence="10" id="KW-0804">Transcription</keyword>
<evidence type="ECO:0000256" key="9">
    <source>
        <dbReference type="ARBA" id="ARBA00023159"/>
    </source>
</evidence>
<proteinExistence type="inferred from homology"/>
<evidence type="ECO:0000256" key="5">
    <source>
        <dbReference type="ARBA" id="ARBA00022490"/>
    </source>
</evidence>
<name>A0ABM5N031_EMTOG</name>
<dbReference type="Gene3D" id="1.10.60.10">
    <property type="entry name" value="Iron dependent repressor, metal binding and dimerisation domain"/>
    <property type="match status" value="1"/>
</dbReference>
<dbReference type="InterPro" id="IPR050536">
    <property type="entry name" value="DtxR_MntR_Metal-Reg"/>
</dbReference>
<evidence type="ECO:0000256" key="12">
    <source>
        <dbReference type="ARBA" id="ARBA00025185"/>
    </source>
</evidence>
<evidence type="ECO:0000256" key="3">
    <source>
        <dbReference type="ARBA" id="ARBA00011738"/>
    </source>
</evidence>
<keyword evidence="11" id="KW-0464">Manganese</keyword>
<dbReference type="InterPro" id="IPR038157">
    <property type="entry name" value="FeoA_core_dom"/>
</dbReference>
<dbReference type="InterPro" id="IPR022687">
    <property type="entry name" value="HTH_DTXR"/>
</dbReference>
<dbReference type="InterPro" id="IPR022689">
    <property type="entry name" value="Iron_dep_repressor"/>
</dbReference>
<comment type="subunit">
    <text evidence="3">Homodimer.</text>
</comment>
<evidence type="ECO:0000256" key="8">
    <source>
        <dbReference type="ARBA" id="ARBA00023125"/>
    </source>
</evidence>
<dbReference type="Pfam" id="PF02742">
    <property type="entry name" value="Fe_dep_repr_C"/>
    <property type="match status" value="1"/>
</dbReference>
<dbReference type="Gene3D" id="1.10.10.10">
    <property type="entry name" value="Winged helix-like DNA-binding domain superfamily/Winged helix DNA-binding domain"/>
    <property type="match status" value="1"/>
</dbReference>
<dbReference type="Pfam" id="PF01325">
    <property type="entry name" value="Fe_dep_repress"/>
    <property type="match status" value="1"/>
</dbReference>
<evidence type="ECO:0000256" key="11">
    <source>
        <dbReference type="ARBA" id="ARBA00023211"/>
    </source>
</evidence>
<dbReference type="InterPro" id="IPR036421">
    <property type="entry name" value="Fe_dep_repressor_sf"/>
</dbReference>
<gene>
    <name evidence="15" type="ordered locus">Emtol_1641</name>
</gene>
<accession>A0ABM5N031</accession>
<comment type="subcellular location">
    <subcellularLocation>
        <location evidence="1">Cytoplasm</location>
    </subcellularLocation>
</comment>
<evidence type="ECO:0000259" key="14">
    <source>
        <dbReference type="PROSITE" id="PS50944"/>
    </source>
</evidence>
<sequence length="244" mass="28039">MEAVGYYAYFSYYRLSTVDNQLITSFTEENYLKIIYLLTERHNGNEVSTNQLAEHTQTKAASVSDMLRKLAEKNFINYRKYQGVTLTEAGEQIALGVIRKHRLWEVFLVEKLGFGWDEIHDIAEQLEHIDSKELTKRLDDFLDNPKFDPHGDPIPDAKGKMPSVSYQKLSEIPLNQSVIMMGVSVHSPAFLQHLDKQQITLGCNLKVLEISEFDKSYSLLLNDQLKLFVSHEVARNLLVQTQEA</sequence>
<keyword evidence="8" id="KW-0238">DNA-binding</keyword>
<dbReference type="SUPFAM" id="SSF47979">
    <property type="entry name" value="Iron-dependent repressor protein, dimerization domain"/>
    <property type="match status" value="1"/>
</dbReference>
<protein>
    <recommendedName>
        <fullName evidence="4">Transcriptional regulator MntR</fullName>
    </recommendedName>
    <alternativeName>
        <fullName evidence="13">Manganese transport regulator</fullName>
    </alternativeName>
</protein>
<evidence type="ECO:0000256" key="4">
    <source>
        <dbReference type="ARBA" id="ARBA00022386"/>
    </source>
</evidence>
<dbReference type="SMART" id="SM00529">
    <property type="entry name" value="HTH_DTXR"/>
    <property type="match status" value="1"/>
</dbReference>
<dbReference type="InterPro" id="IPR036388">
    <property type="entry name" value="WH-like_DNA-bd_sf"/>
</dbReference>
<dbReference type="EMBL" id="CP002961">
    <property type="protein sequence ID" value="AFK02786.1"/>
    <property type="molecule type" value="Genomic_DNA"/>
</dbReference>
<evidence type="ECO:0000313" key="16">
    <source>
        <dbReference type="Proteomes" id="UP000002875"/>
    </source>
</evidence>
<evidence type="ECO:0000256" key="10">
    <source>
        <dbReference type="ARBA" id="ARBA00023163"/>
    </source>
</evidence>
<evidence type="ECO:0000256" key="1">
    <source>
        <dbReference type="ARBA" id="ARBA00004496"/>
    </source>
</evidence>